<feature type="region of interest" description="Disordered" evidence="1">
    <location>
        <begin position="167"/>
        <end position="262"/>
    </location>
</feature>
<dbReference type="SMART" id="SM00671">
    <property type="entry name" value="SEL1"/>
    <property type="match status" value="3"/>
</dbReference>
<dbReference type="InterPro" id="IPR052748">
    <property type="entry name" value="ISR_Activator"/>
</dbReference>
<dbReference type="InterPro" id="IPR036680">
    <property type="entry name" value="SPOR-like_sf"/>
</dbReference>
<dbReference type="InterPro" id="IPR006597">
    <property type="entry name" value="Sel1-like"/>
</dbReference>
<dbReference type="Gene3D" id="3.30.70.1070">
    <property type="entry name" value="Sporulation related repeat"/>
    <property type="match status" value="1"/>
</dbReference>
<dbReference type="PANTHER" id="PTHR45011">
    <property type="entry name" value="DAP3-BINDING CELL DEATH ENHANCER 1"/>
    <property type="match status" value="1"/>
</dbReference>
<feature type="compositionally biased region" description="Low complexity" evidence="1">
    <location>
        <begin position="218"/>
        <end position="238"/>
    </location>
</feature>
<name>A0A838LGF2_9SPHN</name>
<dbReference type="Pfam" id="PF08238">
    <property type="entry name" value="Sel1"/>
    <property type="match status" value="3"/>
</dbReference>
<gene>
    <name evidence="4" type="ORF">HZF05_20700</name>
</gene>
<dbReference type="PANTHER" id="PTHR45011:SF1">
    <property type="entry name" value="DAP3-BINDING CELL DEATH ENHANCER 1"/>
    <property type="match status" value="1"/>
</dbReference>
<protein>
    <submittedName>
        <fullName evidence="4">SPOR domain-containing protein</fullName>
    </submittedName>
</protein>
<dbReference type="SUPFAM" id="SSF110997">
    <property type="entry name" value="Sporulation related repeat"/>
    <property type="match status" value="1"/>
</dbReference>
<evidence type="ECO:0000256" key="2">
    <source>
        <dbReference type="SAM" id="SignalP"/>
    </source>
</evidence>
<dbReference type="Pfam" id="PF05036">
    <property type="entry name" value="SPOR"/>
    <property type="match status" value="1"/>
</dbReference>
<feature type="compositionally biased region" description="Low complexity" evidence="1">
    <location>
        <begin position="201"/>
        <end position="210"/>
    </location>
</feature>
<dbReference type="GO" id="GO:0042834">
    <property type="term" value="F:peptidoglycan binding"/>
    <property type="evidence" value="ECO:0007669"/>
    <property type="project" value="InterPro"/>
</dbReference>
<evidence type="ECO:0000259" key="3">
    <source>
        <dbReference type="PROSITE" id="PS51724"/>
    </source>
</evidence>
<evidence type="ECO:0000256" key="1">
    <source>
        <dbReference type="SAM" id="MobiDB-lite"/>
    </source>
</evidence>
<dbReference type="PROSITE" id="PS51724">
    <property type="entry name" value="SPOR"/>
    <property type="match status" value="1"/>
</dbReference>
<evidence type="ECO:0000313" key="5">
    <source>
        <dbReference type="Proteomes" id="UP000570166"/>
    </source>
</evidence>
<feature type="compositionally biased region" description="Pro residues" evidence="1">
    <location>
        <begin position="247"/>
        <end position="257"/>
    </location>
</feature>
<dbReference type="InterPro" id="IPR011990">
    <property type="entry name" value="TPR-like_helical_dom_sf"/>
</dbReference>
<feature type="domain" description="SPOR" evidence="3">
    <location>
        <begin position="263"/>
        <end position="339"/>
    </location>
</feature>
<dbReference type="SUPFAM" id="SSF81901">
    <property type="entry name" value="HCP-like"/>
    <property type="match status" value="1"/>
</dbReference>
<keyword evidence="5" id="KW-1185">Reference proteome</keyword>
<dbReference type="EMBL" id="JACEIB010000027">
    <property type="protein sequence ID" value="MBA2936508.1"/>
    <property type="molecule type" value="Genomic_DNA"/>
</dbReference>
<dbReference type="Gene3D" id="1.25.40.10">
    <property type="entry name" value="Tetratricopeptide repeat domain"/>
    <property type="match status" value="1"/>
</dbReference>
<feature type="chain" id="PRO_5032590227" evidence="2">
    <location>
        <begin position="20"/>
        <end position="339"/>
    </location>
</feature>
<proteinExistence type="predicted"/>
<dbReference type="AlphaFoldDB" id="A0A838LGF2"/>
<reference evidence="4 5" key="1">
    <citation type="submission" date="2020-07" db="EMBL/GenBank/DDBJ databases">
        <authorList>
            <person name="Sun Q."/>
        </authorList>
    </citation>
    <scope>NUCLEOTIDE SEQUENCE [LARGE SCALE GENOMIC DNA]</scope>
    <source>
        <strain evidence="4 5">CGMCC 1.13654</strain>
    </source>
</reference>
<dbReference type="InterPro" id="IPR007730">
    <property type="entry name" value="SPOR-like_dom"/>
</dbReference>
<organism evidence="4 5">
    <name type="scientific">Sphingomonas chungangi</name>
    <dbReference type="NCBI Taxonomy" id="2683589"/>
    <lineage>
        <taxon>Bacteria</taxon>
        <taxon>Pseudomonadati</taxon>
        <taxon>Pseudomonadota</taxon>
        <taxon>Alphaproteobacteria</taxon>
        <taxon>Sphingomonadales</taxon>
        <taxon>Sphingomonadaceae</taxon>
        <taxon>Sphingomonas</taxon>
    </lineage>
</organism>
<dbReference type="RefSeq" id="WP_160364350.1">
    <property type="nucleotide sequence ID" value="NZ_JACEIB010000027.1"/>
</dbReference>
<comment type="caution">
    <text evidence="4">The sequence shown here is derived from an EMBL/GenBank/DDBJ whole genome shotgun (WGS) entry which is preliminary data.</text>
</comment>
<dbReference type="Proteomes" id="UP000570166">
    <property type="component" value="Unassembled WGS sequence"/>
</dbReference>
<evidence type="ECO:0000313" key="4">
    <source>
        <dbReference type="EMBL" id="MBA2936508.1"/>
    </source>
</evidence>
<accession>A0A838LGF2</accession>
<keyword evidence="2" id="KW-0732">Signal</keyword>
<sequence>MRIAGAMIVAAVIATPAAAASVKDGVDAWQRGDYSGAVSIWRPLAEANDPDAAFDLAQAYKLGRGVPTDLGQAKTWYGKSAQAGHIQGAANYGLLLFQDGDRRSAMPWISKAADAGDPRAQYVLGTALFNGDLAAKDWPKAYALMTRAAAAGLPQATTSLSQMDQYMSADDRQRGLQLASQMASRPIPPTGRQLVTGGGSDVAVTASVPVASPPPPSDLSAMPAKPKAGKTPKAPKPASQVAEAAPSPAPKPAPAPKAAPALASSGGKWMVQLGAYGSQDGAATAWGKIAGKMGGLRPSYEKAGAVVRLRAGPLADKAAAAKACAAAKSAGAACFPVAP</sequence>
<feature type="signal peptide" evidence="2">
    <location>
        <begin position="1"/>
        <end position="19"/>
    </location>
</feature>